<protein>
    <submittedName>
        <fullName evidence="6">Uncharacterized protein</fullName>
    </submittedName>
</protein>
<reference evidence="6" key="1">
    <citation type="submission" date="2020-05" db="EMBL/GenBank/DDBJ databases">
        <authorList>
            <person name="Chiriac C."/>
            <person name="Salcher M."/>
            <person name="Ghai R."/>
            <person name="Kavagutti S V."/>
        </authorList>
    </citation>
    <scope>NUCLEOTIDE SEQUENCE</scope>
</reference>
<evidence type="ECO:0000313" key="6">
    <source>
        <dbReference type="EMBL" id="CAB5228423.1"/>
    </source>
</evidence>
<evidence type="ECO:0000313" key="5">
    <source>
        <dbReference type="EMBL" id="CAB4218282.1"/>
    </source>
</evidence>
<dbReference type="EMBL" id="LR797396">
    <property type="protein sequence ID" value="CAB4213515.1"/>
    <property type="molecule type" value="Genomic_DNA"/>
</dbReference>
<organism evidence="6">
    <name type="scientific">uncultured Caudovirales phage</name>
    <dbReference type="NCBI Taxonomy" id="2100421"/>
    <lineage>
        <taxon>Viruses</taxon>
        <taxon>Duplodnaviria</taxon>
        <taxon>Heunggongvirae</taxon>
        <taxon>Uroviricota</taxon>
        <taxon>Caudoviricetes</taxon>
        <taxon>Peduoviridae</taxon>
        <taxon>Maltschvirus</taxon>
        <taxon>Maltschvirus maltsch</taxon>
    </lineage>
</organism>
<evidence type="ECO:0000313" key="4">
    <source>
        <dbReference type="EMBL" id="CAB4213515.1"/>
    </source>
</evidence>
<name>A0A6J7XE66_9CAUD</name>
<evidence type="ECO:0000313" key="3">
    <source>
        <dbReference type="EMBL" id="CAB4200406.1"/>
    </source>
</evidence>
<evidence type="ECO:0000313" key="2">
    <source>
        <dbReference type="EMBL" id="CAB4183282.1"/>
    </source>
</evidence>
<dbReference type="EMBL" id="LR798387">
    <property type="protein sequence ID" value="CAB5228423.1"/>
    <property type="molecule type" value="Genomic_DNA"/>
</dbReference>
<dbReference type="EMBL" id="LR797473">
    <property type="protein sequence ID" value="CAB4218282.1"/>
    <property type="molecule type" value="Genomic_DNA"/>
</dbReference>
<gene>
    <name evidence="2" type="ORF">UFOVP1093_44</name>
    <name evidence="3" type="ORF">UFOVP1340_43</name>
    <name evidence="4" type="ORF">UFOVP1448_35</name>
    <name evidence="6" type="ORF">UFOVP1538_55</name>
    <name evidence="5" type="ORF">UFOVP1600_6</name>
    <name evidence="1" type="ORF">UFOVP569_7</name>
</gene>
<accession>A0A6J7XE66</accession>
<evidence type="ECO:0000313" key="1">
    <source>
        <dbReference type="EMBL" id="CAB4150248.1"/>
    </source>
</evidence>
<dbReference type="EMBL" id="LR797031">
    <property type="protein sequence ID" value="CAB4183282.1"/>
    <property type="molecule type" value="Genomic_DNA"/>
</dbReference>
<proteinExistence type="predicted"/>
<dbReference type="EMBL" id="LR796542">
    <property type="protein sequence ID" value="CAB4150248.1"/>
    <property type="molecule type" value="Genomic_DNA"/>
</dbReference>
<dbReference type="EMBL" id="LR797290">
    <property type="protein sequence ID" value="CAB4200406.1"/>
    <property type="molecule type" value="Genomic_DNA"/>
</dbReference>
<sequence length="643" mass="64547">MFQIKQNEATAVRRRIPILLVDITDGFTPETGITAPTVNVSKNGAAVAAGAGTFTEIGNGQYYYEFTAGEVDTLGWIALNLKKVTVTRDYNAVIQVMAYDAMDVVRLGLTAVPNVAQGTTGAISTGNATGQVTVATNNDKTGYALTQTFPANFSSLSVTAGGAVTAGTVSDKSGYSLSASQTFATTGAVGSVTGAVGSVTGAVGSVTGNVGGNVTGSVGSLTATAVQNIWDDATSSLTVVGSIGKLVVDNLNATVSSRSTLTDTQVWAAATRTLTAGTNIVLAKGTGITGFNDISVNNIWSETLPGSYTATQAGFKLNAAGSAADPWSTTLPGAYSAGTAGFIIGNRLDTTVGSRMATFTLPTNFSALAITVGGAVTAGTVSDKTGYSLATAPLTAGQTASAVWDALLASYQVTNSFGQRVLRSTSAQATCAVTGANHIAADVHELQPAVITAADFAANAIDANALAATAVTEIQTGLATSSAVATVSAVTDKLNTAMQLDGAVYQFTVNALELAPTGGGPGGSSTIVANGPYNAIGDGLGSTDALDIQQSTAQDIVVRCVDANGSGVPLSGATVSAKVYNSAGTLVATYGGTITYAADGWLTFGLTTAVTNTVGTYTITITRTTSATDTSIYGPLRMYVRGI</sequence>